<reference evidence="2" key="1">
    <citation type="submission" date="2019-05" db="EMBL/GenBank/DDBJ databases">
        <title>Annotation for the trematode Paragonimus heterotremus.</title>
        <authorList>
            <person name="Choi Y.-J."/>
        </authorList>
    </citation>
    <scope>NUCLEOTIDE SEQUENCE</scope>
    <source>
        <strain evidence="2">LC</strain>
    </source>
</reference>
<dbReference type="AlphaFoldDB" id="A0A8J4SKP7"/>
<dbReference type="Proteomes" id="UP000748531">
    <property type="component" value="Unassembled WGS sequence"/>
</dbReference>
<proteinExistence type="inferred from homology"/>
<comment type="similarity">
    <text evidence="1">Belongs to the asteroid family.</text>
</comment>
<evidence type="ECO:0008006" key="4">
    <source>
        <dbReference type="Google" id="ProtNLM"/>
    </source>
</evidence>
<dbReference type="PANTHER" id="PTHR15665:SF1">
    <property type="entry name" value="PROTEIN ASTEROID HOMOLOG 1"/>
    <property type="match status" value="1"/>
</dbReference>
<evidence type="ECO:0000313" key="2">
    <source>
        <dbReference type="EMBL" id="KAF5397245.1"/>
    </source>
</evidence>
<keyword evidence="3" id="KW-1185">Reference proteome</keyword>
<accession>A0A8J4SKP7</accession>
<dbReference type="PANTHER" id="PTHR15665">
    <property type="entry name" value="ASTEROID PROTEIN"/>
    <property type="match status" value="1"/>
</dbReference>
<dbReference type="InterPro" id="IPR029060">
    <property type="entry name" value="PIN-like_dom_sf"/>
</dbReference>
<name>A0A8J4SKP7_9TREM</name>
<organism evidence="2 3">
    <name type="scientific">Paragonimus heterotremus</name>
    <dbReference type="NCBI Taxonomy" id="100268"/>
    <lineage>
        <taxon>Eukaryota</taxon>
        <taxon>Metazoa</taxon>
        <taxon>Spiralia</taxon>
        <taxon>Lophotrochozoa</taxon>
        <taxon>Platyhelminthes</taxon>
        <taxon>Trematoda</taxon>
        <taxon>Digenea</taxon>
        <taxon>Plagiorchiida</taxon>
        <taxon>Troglotremata</taxon>
        <taxon>Troglotrematidae</taxon>
        <taxon>Paragonimus</taxon>
    </lineage>
</organism>
<evidence type="ECO:0000256" key="1">
    <source>
        <dbReference type="ARBA" id="ARBA00007398"/>
    </source>
</evidence>
<dbReference type="OrthoDB" id="6255672at2759"/>
<evidence type="ECO:0000313" key="3">
    <source>
        <dbReference type="Proteomes" id="UP000748531"/>
    </source>
</evidence>
<dbReference type="InterPro" id="IPR026832">
    <property type="entry name" value="Asteroid"/>
</dbReference>
<dbReference type="EMBL" id="LUCH01006561">
    <property type="protein sequence ID" value="KAF5397245.1"/>
    <property type="molecule type" value="Genomic_DNA"/>
</dbReference>
<gene>
    <name evidence="2" type="ORF">PHET_09946</name>
</gene>
<protein>
    <recommendedName>
        <fullName evidence="4">Asteroid domain-containing protein</fullName>
    </recommendedName>
</protein>
<sequence length="709" mass="79601">MMIDDHLVTILDSDYNSFTLNKLCNTKVVIDALDFSMYMFKGLEDIYGGQHLAYVLKLKQVFGSCLKCGITPYFVFPNGYEYKEDAYPAGVSLLSALLSMVNFSNFPAITSDYCTTRAVASLAAYLRCPILASNTQYFFMIPDMQSRHETCPAFLPLQLVEWTPVPSNGPADECDAFLPTQALSMQLSQLFDIPVDCVPILSVLFHSDSLSHPQIPLLSRPADNSQTDKSVQERLYAIITLISSFSKDCSNWLSELIPPMLSDDTGLIFQHLADVFSSHVYSPTLIGKKMIDLCVNSSPARNHLIDFREHRANDLMDNKTIDVDHLCRILTGNYLDDGKIGVSVLWPERLVQAYHQSQILPTLFSPTIASCTDLASEYATSNDCIERSFTYPLRVLFHRLLVDLTTDSESIEIKGDSVDDLLIKVLQLPRPLDPSNPDWLLGLALSLALWYRKCTPSEFGNQPNLDENPLILSVAAVAVANVINVESLDESLCSQYNKLILLLERECASTLARNPGTPNAHRPEVVHQFVGLRSIYDHLCSLVCVLNSMFGHEHKCTLFNFLPCWMLFPSGRLAYYLTVHLELQVASIRRDQVCHFWLPKMCRGQRRTCTDQSNILTDMFVRLIGIANLLLLSSGSCTLHSPNVQRDVCRSPTLSPSFRSSPSSDLDSLSTALKDEYANTKTVMNNEVSSLRKRKPLMDCSNQTQQFTW</sequence>
<comment type="caution">
    <text evidence="2">The sequence shown here is derived from an EMBL/GenBank/DDBJ whole genome shotgun (WGS) entry which is preliminary data.</text>
</comment>
<dbReference type="SUPFAM" id="SSF88723">
    <property type="entry name" value="PIN domain-like"/>
    <property type="match status" value="1"/>
</dbReference>